<reference evidence="1 2" key="1">
    <citation type="journal article" date="2013" name="Genome Announc.">
        <title>Draft Genome Sequences of Mycoplasma alkalescens, Mycoplasma arginini, and Mycoplasma bovigenitalium, Three Species with Equivocal Pathogenic Status for Cattle.</title>
        <authorList>
            <person name="Manso-Silvan L."/>
            <person name="Tardy F."/>
            <person name="Baranowski E."/>
            <person name="Barre A."/>
            <person name="Blanchard A."/>
            <person name="Breton M."/>
            <person name="Couture C."/>
            <person name="Citti C."/>
            <person name="Dordet-Frisoni E."/>
            <person name="Dupuy V."/>
            <person name="Gaurivaud P."/>
            <person name="Jacob D."/>
            <person name="Lemaitre C."/>
            <person name="Nikolski M."/>
            <person name="Nouvel L.X."/>
            <person name="Poumarat F."/>
            <person name="Thebault P."/>
            <person name="Theil S."/>
            <person name="Thiaucourt F."/>
            <person name="Sirand-Pugnet P."/>
        </authorList>
    </citation>
    <scope>NUCLEOTIDE SEQUENCE [LARGE SCALE GENOMIC DNA]</scope>
    <source>
        <strain evidence="1 2">51080</strain>
    </source>
</reference>
<dbReference type="RefSeq" id="WP_004419208.1">
    <property type="nucleotide sequence ID" value="NZ_AORH01000010.1"/>
</dbReference>
<evidence type="ECO:0000313" key="2">
    <source>
        <dbReference type="Proteomes" id="UP000013220"/>
    </source>
</evidence>
<gene>
    <name evidence="1" type="ORF">MBVG_1470</name>
</gene>
<dbReference type="Proteomes" id="UP000013220">
    <property type="component" value="Unassembled WGS sequence"/>
</dbReference>
<dbReference type="PATRIC" id="fig|1188235.3.peg.155"/>
<dbReference type="OrthoDB" id="401371at2"/>
<dbReference type="AlphaFoldDB" id="N9V491"/>
<organism evidence="1 2">
    <name type="scientific">Mycoplasmopsis bovigenitalium 51080</name>
    <dbReference type="NCBI Taxonomy" id="1188235"/>
    <lineage>
        <taxon>Bacteria</taxon>
        <taxon>Bacillati</taxon>
        <taxon>Mycoplasmatota</taxon>
        <taxon>Mycoplasmoidales</taxon>
        <taxon>Metamycoplasmataceae</taxon>
        <taxon>Mycoplasmopsis</taxon>
    </lineage>
</organism>
<dbReference type="EMBL" id="AORH01000010">
    <property type="protein sequence ID" value="ENY70152.1"/>
    <property type="molecule type" value="Genomic_DNA"/>
</dbReference>
<dbReference type="STRING" id="1188235.MBVG_1470"/>
<dbReference type="NCBIfam" id="NF045978">
    <property type="entry name" value="ComEA_MAG0490"/>
    <property type="match status" value="1"/>
</dbReference>
<evidence type="ECO:0000313" key="1">
    <source>
        <dbReference type="EMBL" id="ENY70152.1"/>
    </source>
</evidence>
<proteinExistence type="predicted"/>
<sequence>MKKKVWVLGGLLAVGLFSISLSLTLDQRGTYLTSANKSKTLKIKISGAVNNPGEFEVNFGEKLYSILKRAGPKHNANLSKLDFDSKILKNSEIYIPYDLNKGAFLKWKELNNINQLTSYGISKSTAQKVLKLRKDNESITWQHLESLKGVGQATLQKLQNILII</sequence>
<name>N9V491_9BACT</name>
<comment type="caution">
    <text evidence="1">The sequence shown here is derived from an EMBL/GenBank/DDBJ whole genome shotgun (WGS) entry which is preliminary data.</text>
</comment>
<keyword evidence="2" id="KW-1185">Reference proteome</keyword>
<accession>N9V491</accession>
<dbReference type="eggNOG" id="ENOG5030MRW">
    <property type="taxonomic scope" value="Bacteria"/>
</dbReference>
<protein>
    <submittedName>
        <fullName evidence="1">Uncharacterized protein</fullName>
    </submittedName>
</protein>